<organism evidence="1 2">
    <name type="scientific">Lactobacillus amylolyticus DSM 11664</name>
    <dbReference type="NCBI Taxonomy" id="585524"/>
    <lineage>
        <taxon>Bacteria</taxon>
        <taxon>Bacillati</taxon>
        <taxon>Bacillota</taxon>
        <taxon>Bacilli</taxon>
        <taxon>Lactobacillales</taxon>
        <taxon>Lactobacillaceae</taxon>
        <taxon>Lactobacillus</taxon>
    </lineage>
</organism>
<comment type="caution">
    <text evidence="1">The sequence shown here is derived from an EMBL/GenBank/DDBJ whole genome shotgun (WGS) entry which is preliminary data.</text>
</comment>
<evidence type="ECO:0000313" key="2">
    <source>
        <dbReference type="Proteomes" id="UP000004069"/>
    </source>
</evidence>
<sequence>MKKQQDQRQIFYPIYSKEEIAANPEKADTGLYFFKGKKVHLLPLIMRAEAFIM</sequence>
<dbReference type="AlphaFoldDB" id="D4YRT1"/>
<name>D4YRT1_9LACO</name>
<gene>
    <name evidence="1" type="ORF">HMPREF0493_0209</name>
</gene>
<accession>D4YRT1</accession>
<dbReference type="EMBL" id="ADNY01000010">
    <property type="protein sequence ID" value="EFG56161.1"/>
    <property type="molecule type" value="Genomic_DNA"/>
</dbReference>
<dbReference type="Proteomes" id="UP000004069">
    <property type="component" value="Unassembled WGS sequence"/>
</dbReference>
<keyword evidence="2" id="KW-1185">Reference proteome</keyword>
<protein>
    <submittedName>
        <fullName evidence="1">Uncharacterized protein</fullName>
    </submittedName>
</protein>
<proteinExistence type="predicted"/>
<reference evidence="1 2" key="1">
    <citation type="submission" date="2010-04" db="EMBL/GenBank/DDBJ databases">
        <authorList>
            <person name="Muzny D."/>
            <person name="Qin X."/>
            <person name="Deng J."/>
            <person name="Jiang H."/>
            <person name="Liu Y."/>
            <person name="Qu J."/>
            <person name="Song X.-Z."/>
            <person name="Zhang L."/>
            <person name="Thornton R."/>
            <person name="Coyle M."/>
            <person name="Francisco L."/>
            <person name="Jackson L."/>
            <person name="Javaid M."/>
            <person name="Korchina V."/>
            <person name="Kovar C."/>
            <person name="Mata R."/>
            <person name="Mathew T."/>
            <person name="Ngo R."/>
            <person name="Nguyen L."/>
            <person name="Nguyen N."/>
            <person name="Okwuonu G."/>
            <person name="Ongeri F."/>
            <person name="Pham C."/>
            <person name="Simmons D."/>
            <person name="Wilczek-Boney K."/>
            <person name="Hale W."/>
            <person name="Jakkamsetti A."/>
            <person name="Pham P."/>
            <person name="Ruth R."/>
            <person name="San Lucas F."/>
            <person name="Warren J."/>
            <person name="Zhang J."/>
            <person name="Zhao Z."/>
            <person name="Zhou C."/>
            <person name="Zhu D."/>
            <person name="Lee S."/>
            <person name="Bess C."/>
            <person name="Blankenburg K."/>
            <person name="Forbes L."/>
            <person name="Fu Q."/>
            <person name="Gubbala S."/>
            <person name="Hirani K."/>
            <person name="Jayaseelan J.C."/>
            <person name="Lara F."/>
            <person name="Munidasa M."/>
            <person name="Palculict T."/>
            <person name="Patil S."/>
            <person name="Pu L.-L."/>
            <person name="Saada N."/>
            <person name="Tang L."/>
            <person name="Weissenberger G."/>
            <person name="Zhu Y."/>
            <person name="Hemphill L."/>
            <person name="Shang Y."/>
            <person name="Youmans B."/>
            <person name="Ayvaz T."/>
            <person name="Ross M."/>
            <person name="Santibanez J."/>
            <person name="Aqrawi P."/>
            <person name="Gross S."/>
            <person name="Joshi V."/>
            <person name="Fowler G."/>
            <person name="Nazareth L."/>
            <person name="Reid J."/>
            <person name="Worley K."/>
            <person name="Petrosino J."/>
            <person name="Highlander S."/>
            <person name="Gibbs R."/>
        </authorList>
    </citation>
    <scope>NUCLEOTIDE SEQUENCE [LARGE SCALE GENOMIC DNA]</scope>
    <source>
        <strain evidence="1 2">DSM 11664</strain>
    </source>
</reference>
<evidence type="ECO:0000313" key="1">
    <source>
        <dbReference type="EMBL" id="EFG56161.1"/>
    </source>
</evidence>